<keyword evidence="9" id="KW-1185">Reference proteome</keyword>
<dbReference type="Pfam" id="PF00072">
    <property type="entry name" value="Response_reg"/>
    <property type="match status" value="1"/>
</dbReference>
<dbReference type="SMART" id="SM00448">
    <property type="entry name" value="REC"/>
    <property type="match status" value="1"/>
</dbReference>
<dbReference type="SMART" id="SM00421">
    <property type="entry name" value="HTH_LUXR"/>
    <property type="match status" value="1"/>
</dbReference>
<keyword evidence="2" id="KW-0805">Transcription regulation</keyword>
<name>A0A2Z6B3A8_9BACT</name>
<dbReference type="Gene3D" id="3.40.50.2300">
    <property type="match status" value="1"/>
</dbReference>
<gene>
    <name evidence="8" type="ORF">DFE_3273</name>
</gene>
<evidence type="ECO:0000259" key="6">
    <source>
        <dbReference type="PROSITE" id="PS50043"/>
    </source>
</evidence>
<evidence type="ECO:0000256" key="2">
    <source>
        <dbReference type="ARBA" id="ARBA00023015"/>
    </source>
</evidence>
<dbReference type="CDD" id="cd06170">
    <property type="entry name" value="LuxR_C_like"/>
    <property type="match status" value="1"/>
</dbReference>
<dbReference type="PANTHER" id="PTHR43214:SF41">
    <property type="entry name" value="NITRATE_NITRITE RESPONSE REGULATOR PROTEIN NARP"/>
    <property type="match status" value="1"/>
</dbReference>
<dbReference type="InterPro" id="IPR016032">
    <property type="entry name" value="Sig_transdc_resp-reg_C-effctor"/>
</dbReference>
<evidence type="ECO:0000256" key="3">
    <source>
        <dbReference type="ARBA" id="ARBA00023125"/>
    </source>
</evidence>
<accession>A0A2Z6B3A8</accession>
<dbReference type="PROSITE" id="PS50043">
    <property type="entry name" value="HTH_LUXR_2"/>
    <property type="match status" value="1"/>
</dbReference>
<reference evidence="8 9" key="1">
    <citation type="journal article" date="2018" name="Sci. Adv.">
        <title>Multi-heme cytochromes provide a pathway for survival in energy-limited environments.</title>
        <authorList>
            <person name="Deng X."/>
            <person name="Dohmae N."/>
            <person name="Nealson K.H."/>
            <person name="Hashimoto K."/>
            <person name="Okamoto A."/>
        </authorList>
    </citation>
    <scope>NUCLEOTIDE SEQUENCE [LARGE SCALE GENOMIC DNA]</scope>
    <source>
        <strain evidence="8 9">IS5</strain>
    </source>
</reference>
<dbReference type="InterPro" id="IPR000792">
    <property type="entry name" value="Tscrpt_reg_LuxR_C"/>
</dbReference>
<sequence>MKSDAQTIFLVENHDLMRDGLRAMFADSPWHVVGEADNGQDALRALEGCEPPDLLIVDLSMPIMPGTRFVELYRQTNRTTRILVLTAYAEEEYVYRALRAGANGYALKDSPMDELRHAIAVVLDGHGYLSPQICSGVIKGYINGNRDDSDISLLTPRERDVLHLVAEGMQNMQIANHLIISVKTVEKHKANLLRKLGMGSTAELREYLRTKDLKL</sequence>
<dbReference type="InterPro" id="IPR011006">
    <property type="entry name" value="CheY-like_superfamily"/>
</dbReference>
<organism evidence="8 9">
    <name type="scientific">Desulfovibrio ferrophilus</name>
    <dbReference type="NCBI Taxonomy" id="241368"/>
    <lineage>
        <taxon>Bacteria</taxon>
        <taxon>Pseudomonadati</taxon>
        <taxon>Thermodesulfobacteriota</taxon>
        <taxon>Desulfovibrionia</taxon>
        <taxon>Desulfovibrionales</taxon>
        <taxon>Desulfovibrionaceae</taxon>
        <taxon>Desulfovibrio</taxon>
    </lineage>
</organism>
<dbReference type="SUPFAM" id="SSF46894">
    <property type="entry name" value="C-terminal effector domain of the bipartite response regulators"/>
    <property type="match status" value="1"/>
</dbReference>
<keyword evidence="1 5" id="KW-0597">Phosphoprotein</keyword>
<keyword evidence="3" id="KW-0238">DNA-binding</keyword>
<feature type="domain" description="HTH luxR-type" evidence="6">
    <location>
        <begin position="147"/>
        <end position="212"/>
    </location>
</feature>
<dbReference type="GO" id="GO:0000160">
    <property type="term" value="P:phosphorelay signal transduction system"/>
    <property type="evidence" value="ECO:0007669"/>
    <property type="project" value="InterPro"/>
</dbReference>
<feature type="modified residue" description="4-aspartylphosphate" evidence="5">
    <location>
        <position position="58"/>
    </location>
</feature>
<dbReference type="PANTHER" id="PTHR43214">
    <property type="entry name" value="TWO-COMPONENT RESPONSE REGULATOR"/>
    <property type="match status" value="1"/>
</dbReference>
<evidence type="ECO:0000313" key="9">
    <source>
        <dbReference type="Proteomes" id="UP000269883"/>
    </source>
</evidence>
<evidence type="ECO:0000259" key="7">
    <source>
        <dbReference type="PROSITE" id="PS50110"/>
    </source>
</evidence>
<keyword evidence="4" id="KW-0804">Transcription</keyword>
<dbReference type="PROSITE" id="PS50110">
    <property type="entry name" value="RESPONSE_REGULATORY"/>
    <property type="match status" value="1"/>
</dbReference>
<feature type="domain" description="Response regulatory" evidence="7">
    <location>
        <begin position="7"/>
        <end position="123"/>
    </location>
</feature>
<dbReference type="PROSITE" id="PS00622">
    <property type="entry name" value="HTH_LUXR_1"/>
    <property type="match status" value="1"/>
</dbReference>
<dbReference type="EMBL" id="AP017378">
    <property type="protein sequence ID" value="BBD09999.1"/>
    <property type="molecule type" value="Genomic_DNA"/>
</dbReference>
<dbReference type="AlphaFoldDB" id="A0A2Z6B3A8"/>
<dbReference type="OrthoDB" id="9780312at2"/>
<evidence type="ECO:0000313" key="8">
    <source>
        <dbReference type="EMBL" id="BBD09999.1"/>
    </source>
</evidence>
<dbReference type="CDD" id="cd17535">
    <property type="entry name" value="REC_NarL-like"/>
    <property type="match status" value="1"/>
</dbReference>
<dbReference type="InterPro" id="IPR001789">
    <property type="entry name" value="Sig_transdc_resp-reg_receiver"/>
</dbReference>
<dbReference type="SUPFAM" id="SSF52172">
    <property type="entry name" value="CheY-like"/>
    <property type="match status" value="1"/>
</dbReference>
<dbReference type="InterPro" id="IPR039420">
    <property type="entry name" value="WalR-like"/>
</dbReference>
<dbReference type="KEGG" id="dfl:DFE_3273"/>
<evidence type="ECO:0000256" key="4">
    <source>
        <dbReference type="ARBA" id="ARBA00023163"/>
    </source>
</evidence>
<dbReference type="InterPro" id="IPR058245">
    <property type="entry name" value="NreC/VraR/RcsB-like_REC"/>
</dbReference>
<proteinExistence type="predicted"/>
<protein>
    <submittedName>
        <fullName evidence="8">Two component transcriptional regulator, LuxR family</fullName>
    </submittedName>
</protein>
<dbReference type="GO" id="GO:0003677">
    <property type="term" value="F:DNA binding"/>
    <property type="evidence" value="ECO:0007669"/>
    <property type="project" value="UniProtKB-KW"/>
</dbReference>
<evidence type="ECO:0000256" key="1">
    <source>
        <dbReference type="ARBA" id="ARBA00022553"/>
    </source>
</evidence>
<dbReference type="GO" id="GO:0006355">
    <property type="term" value="P:regulation of DNA-templated transcription"/>
    <property type="evidence" value="ECO:0007669"/>
    <property type="project" value="InterPro"/>
</dbReference>
<dbReference type="Proteomes" id="UP000269883">
    <property type="component" value="Chromosome"/>
</dbReference>
<dbReference type="RefSeq" id="WP_126380997.1">
    <property type="nucleotide sequence ID" value="NZ_AP017378.1"/>
</dbReference>
<dbReference type="Pfam" id="PF00196">
    <property type="entry name" value="GerE"/>
    <property type="match status" value="1"/>
</dbReference>
<evidence type="ECO:0000256" key="5">
    <source>
        <dbReference type="PROSITE-ProRule" id="PRU00169"/>
    </source>
</evidence>
<dbReference type="PRINTS" id="PR00038">
    <property type="entry name" value="HTHLUXR"/>
</dbReference>